<keyword evidence="1" id="KW-0472">Membrane</keyword>
<protein>
    <submittedName>
        <fullName evidence="2">Uncharacterized protein</fullName>
    </submittedName>
</protein>
<accession>A0A846ZEX5</accession>
<organism evidence="2 3">
    <name type="scientific">Leuconostoc holzapfelii</name>
    <dbReference type="NCBI Taxonomy" id="434464"/>
    <lineage>
        <taxon>Bacteria</taxon>
        <taxon>Bacillati</taxon>
        <taxon>Bacillota</taxon>
        <taxon>Bacilli</taxon>
        <taxon>Lactobacillales</taxon>
        <taxon>Lactobacillaceae</taxon>
        <taxon>Leuconostoc</taxon>
    </lineage>
</organism>
<dbReference type="EMBL" id="JAAXPO010000005">
    <property type="protein sequence ID" value="NKZ18654.1"/>
    <property type="molecule type" value="Genomic_DNA"/>
</dbReference>
<sequence length="143" mass="16252">MKIPIQTPFEQLRNTVITRQQRVHESIVAFRANILSNRDAKHQQRPSRQETIAREVSIVPYEATPKAVDADSFAYALTAEMTEIQAETQHTTRRPLLQALIQHPIRLLVSLVIVILLVYITIMFFQANSQQGAAAITQPTQIH</sequence>
<keyword evidence="1" id="KW-1133">Transmembrane helix</keyword>
<comment type="caution">
    <text evidence="2">The sequence shown here is derived from an EMBL/GenBank/DDBJ whole genome shotgun (WGS) entry which is preliminary data.</text>
</comment>
<proteinExistence type="predicted"/>
<gene>
    <name evidence="2" type="ORF">HF966_05635</name>
</gene>
<evidence type="ECO:0000256" key="1">
    <source>
        <dbReference type="SAM" id="Phobius"/>
    </source>
</evidence>
<feature type="transmembrane region" description="Helical" evidence="1">
    <location>
        <begin position="107"/>
        <end position="125"/>
    </location>
</feature>
<dbReference type="AlphaFoldDB" id="A0A846ZEX5"/>
<reference evidence="2 3" key="1">
    <citation type="submission" date="2020-04" db="EMBL/GenBank/DDBJ databases">
        <title>MicrobeNet Type strains.</title>
        <authorList>
            <person name="Nicholson A.C."/>
        </authorList>
    </citation>
    <scope>NUCLEOTIDE SEQUENCE [LARGE SCALE GENOMIC DNA]</scope>
    <source>
        <strain evidence="2 3">CCUG 54536</strain>
    </source>
</reference>
<evidence type="ECO:0000313" key="3">
    <source>
        <dbReference type="Proteomes" id="UP000590460"/>
    </source>
</evidence>
<name>A0A846ZEX5_9LACO</name>
<dbReference type="RefSeq" id="WP_168676992.1">
    <property type="nucleotide sequence ID" value="NZ_BPKV01000007.1"/>
</dbReference>
<evidence type="ECO:0000313" key="2">
    <source>
        <dbReference type="EMBL" id="NKZ18654.1"/>
    </source>
</evidence>
<dbReference type="Proteomes" id="UP000590460">
    <property type="component" value="Unassembled WGS sequence"/>
</dbReference>
<keyword evidence="1" id="KW-0812">Transmembrane</keyword>